<proteinExistence type="predicted"/>
<dbReference type="Gene3D" id="3.90.226.10">
    <property type="entry name" value="2-enoyl-CoA Hydratase, Chain A, domain 1"/>
    <property type="match status" value="1"/>
</dbReference>
<dbReference type="PANTHER" id="PTHR43459">
    <property type="entry name" value="ENOYL-COA HYDRATASE"/>
    <property type="match status" value="1"/>
</dbReference>
<organism evidence="1 2">
    <name type="scientific">[Mycobacterium] nativiensis</name>
    <dbReference type="NCBI Taxonomy" id="2855503"/>
    <lineage>
        <taxon>Bacteria</taxon>
        <taxon>Bacillati</taxon>
        <taxon>Actinomycetota</taxon>
        <taxon>Actinomycetes</taxon>
        <taxon>Mycobacteriales</taxon>
        <taxon>Mycobacteriaceae</taxon>
        <taxon>Mycolicibacter</taxon>
    </lineage>
</organism>
<evidence type="ECO:0000313" key="2">
    <source>
        <dbReference type="Proteomes" id="UP001298593"/>
    </source>
</evidence>
<protein>
    <submittedName>
        <fullName evidence="1">Enoyl-CoA hydratase/isomerase family protein</fullName>
    </submittedName>
</protein>
<dbReference type="CDD" id="cd06558">
    <property type="entry name" value="crotonase-like"/>
    <property type="match status" value="1"/>
</dbReference>
<evidence type="ECO:0000313" key="1">
    <source>
        <dbReference type="EMBL" id="MEB3033054.1"/>
    </source>
</evidence>
<comment type="caution">
    <text evidence="1">The sequence shown here is derived from an EMBL/GenBank/DDBJ whole genome shotgun (WGS) entry which is preliminary data.</text>
</comment>
<dbReference type="Pfam" id="PF00378">
    <property type="entry name" value="ECH_1"/>
    <property type="match status" value="1"/>
</dbReference>
<sequence length="278" mass="29300">MGLDSLTSLTVTHDGPVARVCISHGEINLMDATMMGDLWRLVKWLRSPAGHRDVRVVLLESANPDFFIAHVDLALLAASAENTEAAVGSFQDLVGAFRALDQVTIGVVSGRVAGGGMELLVNLDLRFAVTGRAVFNQIETGIGVIPAGSGPQHLLHLLGRGRALEVILAHDDLDADLAERYGLVNRALDADAVGPFLDRLVRRIATVPLADIADVKATLAAPDLAAGLAVERSAFARMLGRGAALPKMQRFLAAGGQTPTGERRLADLAAELDQAEPA</sequence>
<dbReference type="SUPFAM" id="SSF52096">
    <property type="entry name" value="ClpP/crotonase"/>
    <property type="match status" value="1"/>
</dbReference>
<dbReference type="RefSeq" id="WP_224974662.1">
    <property type="nucleotide sequence ID" value="NZ_JAYJJU010000015.1"/>
</dbReference>
<dbReference type="InterPro" id="IPR029045">
    <property type="entry name" value="ClpP/crotonase-like_dom_sf"/>
</dbReference>
<dbReference type="EMBL" id="JAYJJU010000015">
    <property type="protein sequence ID" value="MEB3033054.1"/>
    <property type="molecule type" value="Genomic_DNA"/>
</dbReference>
<dbReference type="PANTHER" id="PTHR43459:SF1">
    <property type="entry name" value="EG:BACN32G11.4 PROTEIN"/>
    <property type="match status" value="1"/>
</dbReference>
<accession>A0ABU5XYJ3</accession>
<gene>
    <name evidence="1" type="ORF">KV113_15990</name>
</gene>
<dbReference type="Proteomes" id="UP001298593">
    <property type="component" value="Unassembled WGS sequence"/>
</dbReference>
<reference evidence="1 2" key="1">
    <citation type="submission" date="2023-12" db="EMBL/GenBank/DDBJ databases">
        <title>Description of new species of Mycobacterium terrae complex isolated from sewage at the Sao Paulo Zoological Park Foundation in Brazil.</title>
        <authorList>
            <person name="Romagnoli C.L."/>
            <person name="Conceicao E.C."/>
            <person name="Machado E."/>
            <person name="Barreto L.B.P.F."/>
            <person name="Sharma A."/>
            <person name="Silva N.M."/>
            <person name="Marques L.E."/>
            <person name="Juliana M.A."/>
            <person name="Lourenco M.C.S."/>
            <person name="Digiampietri L.A."/>
            <person name="Suffys P.N."/>
            <person name="Viana-Niero C."/>
        </authorList>
    </citation>
    <scope>NUCLEOTIDE SEQUENCE [LARGE SCALE GENOMIC DNA]</scope>
    <source>
        <strain evidence="1 2">MYC340</strain>
    </source>
</reference>
<name>A0ABU5XYJ3_9MYCO</name>
<keyword evidence="2" id="KW-1185">Reference proteome</keyword>
<dbReference type="InterPro" id="IPR001753">
    <property type="entry name" value="Enoyl-CoA_hydra/iso"/>
</dbReference>